<dbReference type="EMBL" id="FNIG01000004">
    <property type="protein sequence ID" value="SDN37324.1"/>
    <property type="molecule type" value="Genomic_DNA"/>
</dbReference>
<dbReference type="Pfam" id="PF13558">
    <property type="entry name" value="SbcC_Walker_B"/>
    <property type="match status" value="1"/>
</dbReference>
<keyword evidence="6" id="KW-0540">Nuclease</keyword>
<accession>A0A1H0AVB3</accession>
<comment type="subunit">
    <text evidence="2">Heterodimer of SbcC and SbcD.</text>
</comment>
<keyword evidence="4" id="KW-0175">Coiled coil</keyword>
<evidence type="ECO:0000259" key="5">
    <source>
        <dbReference type="Pfam" id="PF13476"/>
    </source>
</evidence>
<dbReference type="InterPro" id="IPR038729">
    <property type="entry name" value="Rad50/SbcC_AAA"/>
</dbReference>
<dbReference type="Gene3D" id="3.40.50.300">
    <property type="entry name" value="P-loop containing nucleotide triphosphate hydrolases"/>
    <property type="match status" value="2"/>
</dbReference>
<dbReference type="InterPro" id="IPR027417">
    <property type="entry name" value="P-loop_NTPase"/>
</dbReference>
<keyword evidence="7" id="KW-1185">Reference proteome</keyword>
<protein>
    <recommendedName>
        <fullName evidence="3">Nuclease SbcCD subunit C</fullName>
    </recommendedName>
</protein>
<organism evidence="6 7">
    <name type="scientific">Tenuibacillus multivorans</name>
    <dbReference type="NCBI Taxonomy" id="237069"/>
    <lineage>
        <taxon>Bacteria</taxon>
        <taxon>Bacillati</taxon>
        <taxon>Bacillota</taxon>
        <taxon>Bacilli</taxon>
        <taxon>Bacillales</taxon>
        <taxon>Bacillaceae</taxon>
        <taxon>Tenuibacillus</taxon>
    </lineage>
</organism>
<dbReference type="Pfam" id="PF13476">
    <property type="entry name" value="AAA_23"/>
    <property type="match status" value="1"/>
</dbReference>
<evidence type="ECO:0000256" key="2">
    <source>
        <dbReference type="ARBA" id="ARBA00011322"/>
    </source>
</evidence>
<feature type="coiled-coil region" evidence="4">
    <location>
        <begin position="542"/>
        <end position="576"/>
    </location>
</feature>
<dbReference type="GO" id="GO:0006302">
    <property type="term" value="P:double-strand break repair"/>
    <property type="evidence" value="ECO:0007669"/>
    <property type="project" value="InterPro"/>
</dbReference>
<dbReference type="AlphaFoldDB" id="A0A1H0AVB3"/>
<name>A0A1H0AVB3_9BACI</name>
<keyword evidence="6" id="KW-0378">Hydrolase</keyword>
<evidence type="ECO:0000256" key="1">
    <source>
        <dbReference type="ARBA" id="ARBA00006930"/>
    </source>
</evidence>
<evidence type="ECO:0000256" key="3">
    <source>
        <dbReference type="ARBA" id="ARBA00013368"/>
    </source>
</evidence>
<feature type="domain" description="Rad50/SbcC-type AAA" evidence="5">
    <location>
        <begin position="5"/>
        <end position="204"/>
    </location>
</feature>
<dbReference type="GO" id="GO:0004527">
    <property type="term" value="F:exonuclease activity"/>
    <property type="evidence" value="ECO:0007669"/>
    <property type="project" value="UniProtKB-KW"/>
</dbReference>
<gene>
    <name evidence="6" type="ORF">SAMN05216498_2090</name>
</gene>
<comment type="similarity">
    <text evidence="1">Belongs to the SMC family. SbcC subfamily.</text>
</comment>
<dbReference type="Proteomes" id="UP000199334">
    <property type="component" value="Unassembled WGS sequence"/>
</dbReference>
<feature type="coiled-coil region" evidence="4">
    <location>
        <begin position="264"/>
        <end position="304"/>
    </location>
</feature>
<reference evidence="6 7" key="1">
    <citation type="submission" date="2016-10" db="EMBL/GenBank/DDBJ databases">
        <authorList>
            <person name="de Groot N.N."/>
        </authorList>
    </citation>
    <scope>NUCLEOTIDE SEQUENCE [LARGE SCALE GENOMIC DNA]</scope>
    <source>
        <strain evidence="6 7">CGMCC 1.3442</strain>
    </source>
</reference>
<sequence>MKPIKLTMTAFGPYKDREVVNFTELEDYRLFVISGKTGAGKTTIFDGICFALYGYASGEDRQDYKMLRSDFADDQVHTSVEIVFELHGKTYRILRQLGHVKPGNKTATGEKYEFFEVRDTGEVPCVDRQMVSEINQRVEELVGLTKDQFSQIVMLPQGEFRKLLTSKTENKEEILRRIFQTYPYQAITEQLKEKRKEAEDEFARVRQLRDHHVSEIRSKLPEREESQLFKVLSHEHFNMNQIVEGLEAESKYYLEQVDVMHKEKGRASKQVQAMQDKLQKAKSLNEKFDELAQNEKKHSELQSQEHSINEQQVLLEKSERASQIEVQESHVKGLRQDVEQKRRAKAEAEVNQKKAREALEKAENDFKAEEGRKGEREVLLNQLNSLKDMRPKVEELSGKRIEVEQAENELKQLQSQYQAVERQLVKKQQEKEQLDQQIRLDTEAVENLNAKIEKRNELREKWRQINRYIQLLGERDNLSDQLKAEKKTYQQIKTDFEMKEKAWIHGQAGILAEHLHEGEPCPVCGSINHPNKAEIAVDTPSKEELDQAKAVYDQKYKDYTDQVAEYNANANRIKEVEEILNEYDIPLENIKQTFDLIKKEGQEVGYEVDQLEQKSNQLKTMRERADHLAKAVNQVEANKESLRKQFDQQNIAYEKAKLTYEGLLESVPKDVRELTGLDQKIKEAEDHKIALEKAWEKAQEQLNMARESEVKASTQKQNCDIALKETNEKLEKAEQVFQQALTEGAFSNEDEYRKAKRTEEERKQLKDEIELFKQNVATVNARIKELNEQLTDKEKANLEAYEDEMKELQNQYESVLQSYNATVQHQKDVVDLKNRIVESSEQVDEQEKALNRITDLYDVVRGQNGRKISFERYLQIEYLDQIVVAANMRLKRLSNGQFYLKRSDRQEARGRQSGLGLDVYDVYTGQDRDVKTLSGGEKFNASLCLALGMSDVIQSFQGGVSIETMFIDEGFGSLDDESLNKAVDTLIDLQQSGRMIGVISHVQELKSTIPAVLEVKKSRDGYSQTEFVVK</sequence>
<dbReference type="OrthoDB" id="9795626at2"/>
<evidence type="ECO:0000313" key="7">
    <source>
        <dbReference type="Proteomes" id="UP000199334"/>
    </source>
</evidence>
<dbReference type="STRING" id="237069.SAMN05216498_2090"/>
<feature type="coiled-coil region" evidence="4">
    <location>
        <begin position="184"/>
        <end position="211"/>
    </location>
</feature>
<evidence type="ECO:0000256" key="4">
    <source>
        <dbReference type="SAM" id="Coils"/>
    </source>
</evidence>
<dbReference type="SUPFAM" id="SSF52540">
    <property type="entry name" value="P-loop containing nucleoside triphosphate hydrolases"/>
    <property type="match status" value="1"/>
</dbReference>
<dbReference type="PANTHER" id="PTHR32114:SF2">
    <property type="entry name" value="ABC TRANSPORTER ABCH.3"/>
    <property type="match status" value="1"/>
</dbReference>
<dbReference type="PANTHER" id="PTHR32114">
    <property type="entry name" value="ABC TRANSPORTER ABCH.3"/>
    <property type="match status" value="1"/>
</dbReference>
<evidence type="ECO:0000313" key="6">
    <source>
        <dbReference type="EMBL" id="SDN37324.1"/>
    </source>
</evidence>
<feature type="coiled-coil region" evidence="4">
    <location>
        <begin position="331"/>
        <end position="495"/>
    </location>
</feature>
<feature type="coiled-coil region" evidence="4">
    <location>
        <begin position="608"/>
        <end position="856"/>
    </location>
</feature>
<dbReference type="GO" id="GO:0016887">
    <property type="term" value="F:ATP hydrolysis activity"/>
    <property type="evidence" value="ECO:0007669"/>
    <property type="project" value="InterPro"/>
</dbReference>
<proteinExistence type="inferred from homology"/>
<keyword evidence="6" id="KW-0269">Exonuclease</keyword>